<evidence type="ECO:0000256" key="4">
    <source>
        <dbReference type="ARBA" id="ARBA00009503"/>
    </source>
</evidence>
<dbReference type="PANTHER" id="PTHR20941">
    <property type="entry name" value="FOLATE SYNTHESIS PROTEINS"/>
    <property type="match status" value="1"/>
</dbReference>
<dbReference type="Proteomes" id="UP000198666">
    <property type="component" value="Unassembled WGS sequence"/>
</dbReference>
<evidence type="ECO:0000256" key="1">
    <source>
        <dbReference type="ARBA" id="ARBA00000012"/>
    </source>
</evidence>
<dbReference type="STRING" id="361279.SAMN05421663_11760"/>
<dbReference type="PROSITE" id="PS50972">
    <property type="entry name" value="PTERIN_BINDING"/>
    <property type="match status" value="1"/>
</dbReference>
<keyword evidence="7 13" id="KW-0808">Transferase</keyword>
<evidence type="ECO:0000256" key="9">
    <source>
        <dbReference type="ARBA" id="ARBA00022842"/>
    </source>
</evidence>
<keyword evidence="8 13" id="KW-0479">Metal-binding</keyword>
<dbReference type="PROSITE" id="PS00792">
    <property type="entry name" value="DHPS_1"/>
    <property type="match status" value="1"/>
</dbReference>
<evidence type="ECO:0000256" key="13">
    <source>
        <dbReference type="RuleBase" id="RU361205"/>
    </source>
</evidence>
<dbReference type="RefSeq" id="WP_093728754.1">
    <property type="nucleotide sequence ID" value="NZ_FMZB01000017.1"/>
</dbReference>
<dbReference type="PANTHER" id="PTHR20941:SF1">
    <property type="entry name" value="FOLIC ACID SYNTHESIS PROTEIN FOL1"/>
    <property type="match status" value="1"/>
</dbReference>
<evidence type="ECO:0000256" key="3">
    <source>
        <dbReference type="ARBA" id="ARBA00004763"/>
    </source>
</evidence>
<reference evidence="16" key="1">
    <citation type="submission" date="2016-10" db="EMBL/GenBank/DDBJ databases">
        <authorList>
            <person name="Varghese N."/>
            <person name="Submissions S."/>
        </authorList>
    </citation>
    <scope>NUCLEOTIDE SEQUENCE [LARGE SCALE GENOMIC DNA]</scope>
    <source>
        <strain evidence="16">DSM 21620</strain>
    </source>
</reference>
<evidence type="ECO:0000256" key="8">
    <source>
        <dbReference type="ARBA" id="ARBA00022723"/>
    </source>
</evidence>
<dbReference type="FunFam" id="3.20.20.20:FF:000006">
    <property type="entry name" value="Dihydropteroate synthase"/>
    <property type="match status" value="1"/>
</dbReference>
<dbReference type="AlphaFoldDB" id="A0A1G6WR57"/>
<comment type="catalytic activity">
    <reaction evidence="1">
        <text>(7,8-dihydropterin-6-yl)methyl diphosphate + 4-aminobenzoate = 7,8-dihydropteroate + diphosphate</text>
        <dbReference type="Rhea" id="RHEA:19949"/>
        <dbReference type="ChEBI" id="CHEBI:17836"/>
        <dbReference type="ChEBI" id="CHEBI:17839"/>
        <dbReference type="ChEBI" id="CHEBI:33019"/>
        <dbReference type="ChEBI" id="CHEBI:72950"/>
        <dbReference type="EC" id="2.5.1.15"/>
    </reaction>
</comment>
<evidence type="ECO:0000256" key="10">
    <source>
        <dbReference type="ARBA" id="ARBA00022909"/>
    </source>
</evidence>
<dbReference type="GO" id="GO:0004156">
    <property type="term" value="F:dihydropteroate synthase activity"/>
    <property type="evidence" value="ECO:0007669"/>
    <property type="project" value="UniProtKB-EC"/>
</dbReference>
<keyword evidence="9 13" id="KW-0460">Magnesium</keyword>
<dbReference type="GO" id="GO:0005829">
    <property type="term" value="C:cytosol"/>
    <property type="evidence" value="ECO:0007669"/>
    <property type="project" value="TreeGrafter"/>
</dbReference>
<dbReference type="NCBIfam" id="TIGR01496">
    <property type="entry name" value="DHPS"/>
    <property type="match status" value="1"/>
</dbReference>
<keyword evidence="10 13" id="KW-0289">Folate biosynthesis</keyword>
<evidence type="ECO:0000256" key="12">
    <source>
        <dbReference type="ARBA" id="ARBA00053449"/>
    </source>
</evidence>
<dbReference type="InterPro" id="IPR006390">
    <property type="entry name" value="DHP_synth_dom"/>
</dbReference>
<comment type="function">
    <text evidence="12 13">Catalyzes the condensation of para-aminobenzoate (pABA) with 6-hydroxymethyl-7,8-dihydropterin diphosphate (DHPt-PP) to form 7,8-dihydropteroate (H2Pte), the immediate precursor of folate derivatives.</text>
</comment>
<evidence type="ECO:0000313" key="16">
    <source>
        <dbReference type="Proteomes" id="UP000198666"/>
    </source>
</evidence>
<dbReference type="OrthoDB" id="9811744at2"/>
<sequence>MKRRIGSKEYDLSKQTLVMGIINVTPDSFSDGGSYTTVEAAVKQAQKLAAEGADILDIGGESTRPGFEPVSADEEIARVAPAIRAIREVVDLPISIDTYKANTAEAAIEAGASIINDIWGAKYDPEMADVAARTGVPIILMHNRKEARYDDLIPDMIADLEESIAIALKAGVKQEDIWLDPGIGFVKSFEENMTAMRQLDKITAMGYPVLLGTSRKRFIGTVLDLPAEERDEGTAATTAYGITKGVHMVRVHEVKQTARMVKMMDALVREE</sequence>
<dbReference type="EC" id="2.5.1.15" evidence="5 13"/>
<feature type="domain" description="Pterin-binding" evidence="14">
    <location>
        <begin position="16"/>
        <end position="262"/>
    </location>
</feature>
<dbReference type="GO" id="GO:0046656">
    <property type="term" value="P:folic acid biosynthetic process"/>
    <property type="evidence" value="ECO:0007669"/>
    <property type="project" value="UniProtKB-KW"/>
</dbReference>
<comment type="cofactor">
    <cofactor evidence="2 13">
        <name>Mg(2+)</name>
        <dbReference type="ChEBI" id="CHEBI:18420"/>
    </cofactor>
</comment>
<evidence type="ECO:0000256" key="6">
    <source>
        <dbReference type="ARBA" id="ARBA00016919"/>
    </source>
</evidence>
<accession>A0A1G6WR57</accession>
<evidence type="ECO:0000259" key="14">
    <source>
        <dbReference type="PROSITE" id="PS50972"/>
    </source>
</evidence>
<comment type="pathway">
    <text evidence="3 13">Cofactor biosynthesis; tetrahydrofolate biosynthesis; 7,8-dihydrofolate from 2-amino-4-hydroxy-6-hydroxymethyl-7,8-dihydropteridine diphosphate and 4-aminobenzoate: step 1/2.</text>
</comment>
<dbReference type="InterPro" id="IPR000489">
    <property type="entry name" value="Pterin-binding_dom"/>
</dbReference>
<dbReference type="InterPro" id="IPR011005">
    <property type="entry name" value="Dihydropteroate_synth-like_sf"/>
</dbReference>
<evidence type="ECO:0000256" key="2">
    <source>
        <dbReference type="ARBA" id="ARBA00001946"/>
    </source>
</evidence>
<evidence type="ECO:0000313" key="15">
    <source>
        <dbReference type="EMBL" id="SDD68143.1"/>
    </source>
</evidence>
<proteinExistence type="inferred from homology"/>
<dbReference type="PROSITE" id="PS00793">
    <property type="entry name" value="DHPS_2"/>
    <property type="match status" value="1"/>
</dbReference>
<dbReference type="GO" id="GO:0046872">
    <property type="term" value="F:metal ion binding"/>
    <property type="evidence" value="ECO:0007669"/>
    <property type="project" value="UniProtKB-KW"/>
</dbReference>
<organism evidence="15 16">
    <name type="scientific">Terribacillus halophilus</name>
    <dbReference type="NCBI Taxonomy" id="361279"/>
    <lineage>
        <taxon>Bacteria</taxon>
        <taxon>Bacillati</taxon>
        <taxon>Bacillota</taxon>
        <taxon>Bacilli</taxon>
        <taxon>Bacillales</taxon>
        <taxon>Bacillaceae</taxon>
        <taxon>Terribacillus</taxon>
    </lineage>
</organism>
<dbReference type="GO" id="GO:0046654">
    <property type="term" value="P:tetrahydrofolate biosynthetic process"/>
    <property type="evidence" value="ECO:0007669"/>
    <property type="project" value="UniProtKB-UniPathway"/>
</dbReference>
<dbReference type="Pfam" id="PF00809">
    <property type="entry name" value="Pterin_bind"/>
    <property type="match status" value="1"/>
</dbReference>
<dbReference type="UniPathway" id="UPA00077">
    <property type="reaction ID" value="UER00156"/>
</dbReference>
<evidence type="ECO:0000256" key="5">
    <source>
        <dbReference type="ARBA" id="ARBA00012458"/>
    </source>
</evidence>
<comment type="similarity">
    <text evidence="4 13">Belongs to the DHPS family.</text>
</comment>
<name>A0A1G6WR57_9BACI</name>
<dbReference type="InterPro" id="IPR045031">
    <property type="entry name" value="DHP_synth-like"/>
</dbReference>
<dbReference type="SUPFAM" id="SSF51717">
    <property type="entry name" value="Dihydropteroate synthetase-like"/>
    <property type="match status" value="1"/>
</dbReference>
<keyword evidence="16" id="KW-1185">Reference proteome</keyword>
<dbReference type="EMBL" id="FMZB01000017">
    <property type="protein sequence ID" value="SDD68143.1"/>
    <property type="molecule type" value="Genomic_DNA"/>
</dbReference>
<evidence type="ECO:0000256" key="11">
    <source>
        <dbReference type="ARBA" id="ARBA00030193"/>
    </source>
</evidence>
<gene>
    <name evidence="15" type="ORF">SAMN05421663_11760</name>
</gene>
<evidence type="ECO:0000256" key="7">
    <source>
        <dbReference type="ARBA" id="ARBA00022679"/>
    </source>
</evidence>
<dbReference type="Gene3D" id="3.20.20.20">
    <property type="entry name" value="Dihydropteroate synthase-like"/>
    <property type="match status" value="1"/>
</dbReference>
<dbReference type="CDD" id="cd00739">
    <property type="entry name" value="DHPS"/>
    <property type="match status" value="1"/>
</dbReference>
<protein>
    <recommendedName>
        <fullName evidence="6 13">Dihydropteroate synthase</fullName>
        <shortName evidence="13">DHPS</shortName>
        <ecNumber evidence="5 13">2.5.1.15</ecNumber>
    </recommendedName>
    <alternativeName>
        <fullName evidence="11 13">Dihydropteroate pyrophosphorylase</fullName>
    </alternativeName>
</protein>